<feature type="domain" description="Rieske" evidence="6">
    <location>
        <begin position="30"/>
        <end position="147"/>
    </location>
</feature>
<accession>A0A066VUU8</accession>
<protein>
    <submittedName>
        <fullName evidence="7">DUF455-domain-containing protein</fullName>
    </submittedName>
</protein>
<dbReference type="Gene3D" id="2.102.10.10">
    <property type="entry name" value="Rieske [2Fe-2S] iron-sulphur domain"/>
    <property type="match status" value="1"/>
</dbReference>
<keyword evidence="4" id="KW-0411">Iron-sulfur</keyword>
<dbReference type="InParanoid" id="A0A066VUU8"/>
<dbReference type="Pfam" id="PF00355">
    <property type="entry name" value="Rieske"/>
    <property type="match status" value="1"/>
</dbReference>
<organism evidence="7 8">
    <name type="scientific">Tilletiaria anomala (strain ATCC 24038 / CBS 436.72 / UBC 951)</name>
    <dbReference type="NCBI Taxonomy" id="1037660"/>
    <lineage>
        <taxon>Eukaryota</taxon>
        <taxon>Fungi</taxon>
        <taxon>Dikarya</taxon>
        <taxon>Basidiomycota</taxon>
        <taxon>Ustilaginomycotina</taxon>
        <taxon>Exobasidiomycetes</taxon>
        <taxon>Georgefischeriales</taxon>
        <taxon>Tilletiariaceae</taxon>
        <taxon>Tilletiaria</taxon>
    </lineage>
</organism>
<dbReference type="SUPFAM" id="SSF50022">
    <property type="entry name" value="ISP domain"/>
    <property type="match status" value="1"/>
</dbReference>
<dbReference type="PANTHER" id="PTHR42782">
    <property type="entry name" value="SI:CH73-314G15.3"/>
    <property type="match status" value="1"/>
</dbReference>
<dbReference type="OMA" id="NTANPEH"/>
<dbReference type="CDD" id="cd03467">
    <property type="entry name" value="Rieske"/>
    <property type="match status" value="1"/>
</dbReference>
<gene>
    <name evidence="7" type="ORF">K437DRAFT_247311</name>
</gene>
<dbReference type="InterPro" id="IPR036922">
    <property type="entry name" value="Rieske_2Fe-2S_sf"/>
</dbReference>
<dbReference type="GO" id="GO:0046872">
    <property type="term" value="F:metal ion binding"/>
    <property type="evidence" value="ECO:0007669"/>
    <property type="project" value="UniProtKB-KW"/>
</dbReference>
<dbReference type="Pfam" id="PF04305">
    <property type="entry name" value="DUF455"/>
    <property type="match status" value="1"/>
</dbReference>
<dbReference type="AlphaFoldDB" id="A0A066VUU8"/>
<dbReference type="InterPro" id="IPR017941">
    <property type="entry name" value="Rieske_2Fe-2S"/>
</dbReference>
<reference evidence="7 8" key="1">
    <citation type="submission" date="2014-05" db="EMBL/GenBank/DDBJ databases">
        <title>Draft genome sequence of a rare smut relative, Tilletiaria anomala UBC 951.</title>
        <authorList>
            <consortium name="DOE Joint Genome Institute"/>
            <person name="Toome M."/>
            <person name="Kuo A."/>
            <person name="Henrissat B."/>
            <person name="Lipzen A."/>
            <person name="Tritt A."/>
            <person name="Yoshinaga Y."/>
            <person name="Zane M."/>
            <person name="Barry K."/>
            <person name="Grigoriev I.V."/>
            <person name="Spatafora J.W."/>
            <person name="Aimea M.C."/>
        </authorList>
    </citation>
    <scope>NUCLEOTIDE SEQUENCE [LARGE SCALE GENOMIC DNA]</scope>
    <source>
        <strain evidence="7 8">UBC 951</strain>
    </source>
</reference>
<keyword evidence="8" id="KW-1185">Reference proteome</keyword>
<evidence type="ECO:0000256" key="2">
    <source>
        <dbReference type="ARBA" id="ARBA00022723"/>
    </source>
</evidence>
<evidence type="ECO:0000313" key="8">
    <source>
        <dbReference type="Proteomes" id="UP000027361"/>
    </source>
</evidence>
<dbReference type="InterPro" id="IPR009078">
    <property type="entry name" value="Ferritin-like_SF"/>
</dbReference>
<evidence type="ECO:0000256" key="5">
    <source>
        <dbReference type="SAM" id="MobiDB-lite"/>
    </source>
</evidence>
<keyword evidence="2" id="KW-0479">Metal-binding</keyword>
<dbReference type="EMBL" id="JMSN01000044">
    <property type="protein sequence ID" value="KDN45256.1"/>
    <property type="molecule type" value="Genomic_DNA"/>
</dbReference>
<evidence type="ECO:0000259" key="6">
    <source>
        <dbReference type="PROSITE" id="PS51296"/>
    </source>
</evidence>
<dbReference type="OrthoDB" id="426882at2759"/>
<dbReference type="PANTHER" id="PTHR42782:SF2">
    <property type="entry name" value="3-OXOACYL-[ACYL-CARRIER-PROTEIN] SYNTHASE-LIKE PROTEIN"/>
    <property type="match status" value="1"/>
</dbReference>
<dbReference type="GO" id="GO:0051537">
    <property type="term" value="F:2 iron, 2 sulfur cluster binding"/>
    <property type="evidence" value="ECO:0007669"/>
    <property type="project" value="UniProtKB-KW"/>
</dbReference>
<feature type="region of interest" description="Disordered" evidence="5">
    <location>
        <begin position="217"/>
        <end position="237"/>
    </location>
</feature>
<dbReference type="GeneID" id="25263256"/>
<name>A0A066VUU8_TILAU</name>
<evidence type="ECO:0000256" key="4">
    <source>
        <dbReference type="ARBA" id="ARBA00023014"/>
    </source>
</evidence>
<dbReference type="SUPFAM" id="SSF47240">
    <property type="entry name" value="Ferritin-like"/>
    <property type="match status" value="1"/>
</dbReference>
<dbReference type="RefSeq" id="XP_013243113.1">
    <property type="nucleotide sequence ID" value="XM_013387659.1"/>
</dbReference>
<proteinExistence type="predicted"/>
<evidence type="ECO:0000256" key="3">
    <source>
        <dbReference type="ARBA" id="ARBA00023004"/>
    </source>
</evidence>
<evidence type="ECO:0000313" key="7">
    <source>
        <dbReference type="EMBL" id="KDN45256.1"/>
    </source>
</evidence>
<keyword evidence="1" id="KW-0001">2Fe-2S</keyword>
<dbReference type="STRING" id="1037660.A0A066VUU8"/>
<sequence>MTSAISPSSSSLSRPSVRVGTIKSLSSSARHHITLREQKSGDYHSLLLFSFPVRAQDVTEDEDGSSTRASMDQRKFYCMEATCPHLGAPLENATIEEQDDEDDIEDMVVVCPWHEYDFNLRTGESSHGVQACVYVVEQKLGDGSIWIETPTAGSSASHWELVEVRPVSEAFSARDRRRQHFVAAAGVANHAATSEELTKPLTHLSLFSDKQAFAGQRPYRSEADEAPASSISPPEPQPKTLVEWACLILNTAEPRRKVAYTRMAAAAFRSGRVKLIGGGYARSCSQAEEEVAHQKSDAETELEPSASIPQRRWTWTRSTQETPPRVPPRLESAIIVEPGQLGKRGKGGTVRSRIALLHSLANIEQWAIDLAWDIIARAPELAHGELVGTSGSKKLPVQFFTDFLKVAEDEAKHFSLLTERIEALGSHFGALPVHHGLWQSASETMHSLPARLAIIHLVHEARGLDVNPTTIQKFRNAQDAESVDILTIIHLDEITHVSAGHRWLSYLCAHAEPPKDPVAVFREEVRLNFVGKVKGPFNSADRAKAGLSKEWYDGLQGEKSGIKPIGAQRAEVAGG</sequence>
<comment type="caution">
    <text evidence="7">The sequence shown here is derived from an EMBL/GenBank/DDBJ whole genome shotgun (WGS) entry which is preliminary data.</text>
</comment>
<dbReference type="PROSITE" id="PS51296">
    <property type="entry name" value="RIESKE"/>
    <property type="match status" value="1"/>
</dbReference>
<keyword evidence="3" id="KW-0408">Iron</keyword>
<evidence type="ECO:0000256" key="1">
    <source>
        <dbReference type="ARBA" id="ARBA00022714"/>
    </source>
</evidence>
<dbReference type="Proteomes" id="UP000027361">
    <property type="component" value="Unassembled WGS sequence"/>
</dbReference>
<dbReference type="HOGENOM" id="CLU_035354_4_0_1"/>
<dbReference type="CDD" id="cd00657">
    <property type="entry name" value="Ferritin_like"/>
    <property type="match status" value="1"/>
</dbReference>
<dbReference type="InterPro" id="IPR007402">
    <property type="entry name" value="DUF455"/>
</dbReference>